<protein>
    <submittedName>
        <fullName evidence="2">Uncharacterized protein</fullName>
    </submittedName>
</protein>
<organism evidence="2 3">
    <name type="scientific">Durusdinium trenchii</name>
    <dbReference type="NCBI Taxonomy" id="1381693"/>
    <lineage>
        <taxon>Eukaryota</taxon>
        <taxon>Sar</taxon>
        <taxon>Alveolata</taxon>
        <taxon>Dinophyceae</taxon>
        <taxon>Suessiales</taxon>
        <taxon>Symbiodiniaceae</taxon>
        <taxon>Durusdinium</taxon>
    </lineage>
</organism>
<feature type="region of interest" description="Disordered" evidence="1">
    <location>
        <begin position="1"/>
        <end position="63"/>
    </location>
</feature>
<name>A0ABP0QVQ9_9DINO</name>
<keyword evidence="3" id="KW-1185">Reference proteome</keyword>
<proteinExistence type="predicted"/>
<feature type="compositionally biased region" description="Low complexity" evidence="1">
    <location>
        <begin position="10"/>
        <end position="24"/>
    </location>
</feature>
<feature type="region of interest" description="Disordered" evidence="1">
    <location>
        <begin position="153"/>
        <end position="184"/>
    </location>
</feature>
<accession>A0ABP0QVQ9</accession>
<feature type="compositionally biased region" description="Polar residues" evidence="1">
    <location>
        <begin position="43"/>
        <end position="59"/>
    </location>
</feature>
<dbReference type="Proteomes" id="UP001642484">
    <property type="component" value="Unassembled WGS sequence"/>
</dbReference>
<sequence length="228" mass="23834">MVTIDKEPGSLAGASASIQAAARSAEQDDLPTFGTPPGKSPTMAWQENTDESGGSTQPAVSPGSDGIVAAIKNLTAGRPAAAVKIPGLRASCHCGGVPHSEVLRWWSEVSNEIQLITEAVDAKLDLWRARMTEKDQVIKRLYVKVKQLSESAKSPMPAVTQTGTRSPLRAATRSGRIAPASPSNHPRALLAAQSVDGLQSVGVSCLVKHVHLVLGASQHALLGLNCLI</sequence>
<reference evidence="2 3" key="1">
    <citation type="submission" date="2024-02" db="EMBL/GenBank/DDBJ databases">
        <authorList>
            <person name="Chen Y."/>
            <person name="Shah S."/>
            <person name="Dougan E. K."/>
            <person name="Thang M."/>
            <person name="Chan C."/>
        </authorList>
    </citation>
    <scope>NUCLEOTIDE SEQUENCE [LARGE SCALE GENOMIC DNA]</scope>
</reference>
<evidence type="ECO:0000313" key="2">
    <source>
        <dbReference type="EMBL" id="CAK9092382.1"/>
    </source>
</evidence>
<dbReference type="EMBL" id="CAXAMN010025062">
    <property type="protein sequence ID" value="CAK9092382.1"/>
    <property type="molecule type" value="Genomic_DNA"/>
</dbReference>
<gene>
    <name evidence="2" type="ORF">CCMP2556_LOCUS44233</name>
</gene>
<evidence type="ECO:0000256" key="1">
    <source>
        <dbReference type="SAM" id="MobiDB-lite"/>
    </source>
</evidence>
<comment type="caution">
    <text evidence="2">The sequence shown here is derived from an EMBL/GenBank/DDBJ whole genome shotgun (WGS) entry which is preliminary data.</text>
</comment>
<evidence type="ECO:0000313" key="3">
    <source>
        <dbReference type="Proteomes" id="UP001642484"/>
    </source>
</evidence>